<proteinExistence type="predicted"/>
<dbReference type="EMBL" id="JABCIY010000248">
    <property type="protein sequence ID" value="KAF7186728.1"/>
    <property type="molecule type" value="Genomic_DNA"/>
</dbReference>
<dbReference type="AlphaFoldDB" id="A0A8H6R912"/>
<dbReference type="Proteomes" id="UP000660729">
    <property type="component" value="Unassembled WGS sequence"/>
</dbReference>
<organism evidence="2 3">
    <name type="scientific">Pseudocercospora fuligena</name>
    <dbReference type="NCBI Taxonomy" id="685502"/>
    <lineage>
        <taxon>Eukaryota</taxon>
        <taxon>Fungi</taxon>
        <taxon>Dikarya</taxon>
        <taxon>Ascomycota</taxon>
        <taxon>Pezizomycotina</taxon>
        <taxon>Dothideomycetes</taxon>
        <taxon>Dothideomycetidae</taxon>
        <taxon>Mycosphaerellales</taxon>
        <taxon>Mycosphaerellaceae</taxon>
        <taxon>Pseudocercospora</taxon>
    </lineage>
</organism>
<evidence type="ECO:0000313" key="2">
    <source>
        <dbReference type="EMBL" id="KAF7186728.1"/>
    </source>
</evidence>
<dbReference type="SMART" id="SM00355">
    <property type="entry name" value="ZnF_C2H2"/>
    <property type="match status" value="2"/>
</dbReference>
<dbReference type="Gene3D" id="3.30.160.60">
    <property type="entry name" value="Classic Zinc Finger"/>
    <property type="match status" value="1"/>
</dbReference>
<dbReference type="InterPro" id="IPR013087">
    <property type="entry name" value="Znf_C2H2_type"/>
</dbReference>
<feature type="domain" description="C2H2-type" evidence="1">
    <location>
        <begin position="353"/>
        <end position="381"/>
    </location>
</feature>
<accession>A0A8H6R912</accession>
<protein>
    <recommendedName>
        <fullName evidence="1">C2H2-type domain-containing protein</fullName>
    </recommendedName>
</protein>
<name>A0A8H6R912_9PEZI</name>
<keyword evidence="3" id="KW-1185">Reference proteome</keyword>
<sequence length="384" mass="42849">MGSAAVGAKALQNHTHGGLFRSCVVAVSWRGIAWTLANDSMLRLQHSCALSAKRRPRVSYPAQDLGIVRLRIAQGDFFLQLYSCINTSRIIHTTNSAPSSFSFLDQEFLAITMERTGDLLQDDFSFLQDPSLLYWPLDSEATVVPLDQVELSGLDFDSIQPEIGNNVMLQTYDAIFQASPEDVMFPGPVTPQHYDWESSNLFQNYAGVDTSQLLEGHASSIPTSAAMICPLDCFEPDLWSEYGAATSNARWFPVERQNNSSGSDERTLPQWMQYSLGSEVTADQRVPAPDTNSTLQRDTGSDIMVCLTADSIPPGRQPTKRLLCGHPGCTSLKLFDRKYELERHMATHLDGAFKCPVEGCPRKDEAFKRKEHLKNHLWKLHGRC</sequence>
<dbReference type="OrthoDB" id="3649752at2759"/>
<evidence type="ECO:0000313" key="3">
    <source>
        <dbReference type="Proteomes" id="UP000660729"/>
    </source>
</evidence>
<evidence type="ECO:0000259" key="1">
    <source>
        <dbReference type="SMART" id="SM00355"/>
    </source>
</evidence>
<feature type="domain" description="C2H2-type" evidence="1">
    <location>
        <begin position="322"/>
        <end position="348"/>
    </location>
</feature>
<comment type="caution">
    <text evidence="2">The sequence shown here is derived from an EMBL/GenBank/DDBJ whole genome shotgun (WGS) entry which is preliminary data.</text>
</comment>
<gene>
    <name evidence="2" type="ORF">HII31_11960</name>
</gene>
<reference evidence="2" key="1">
    <citation type="submission" date="2020-04" db="EMBL/GenBank/DDBJ databases">
        <title>Draft genome resource of the tomato pathogen Pseudocercospora fuligena.</title>
        <authorList>
            <person name="Zaccaron A."/>
        </authorList>
    </citation>
    <scope>NUCLEOTIDE SEQUENCE</scope>
    <source>
        <strain evidence="2">PF001</strain>
    </source>
</reference>